<evidence type="ECO:0000313" key="1">
    <source>
        <dbReference type="EMBL" id="VDC89743.1"/>
    </source>
</evidence>
<reference evidence="1" key="1">
    <citation type="submission" date="2018-11" db="EMBL/GenBank/DDBJ databases">
        <authorList>
            <consortium name="Genoscope - CEA"/>
            <person name="William W."/>
        </authorList>
    </citation>
    <scope>NUCLEOTIDE SEQUENCE</scope>
</reference>
<sequence>MILIDQSKVVLSRFHFPTLFIFSLTNKLFILYIHTPNEEAFLFQIVIW</sequence>
<dbReference type="AlphaFoldDB" id="A0A3P6AQ11"/>
<organism evidence="1">
    <name type="scientific">Brassica oleracea</name>
    <name type="common">Wild cabbage</name>
    <dbReference type="NCBI Taxonomy" id="3712"/>
    <lineage>
        <taxon>Eukaryota</taxon>
        <taxon>Viridiplantae</taxon>
        <taxon>Streptophyta</taxon>
        <taxon>Embryophyta</taxon>
        <taxon>Tracheophyta</taxon>
        <taxon>Spermatophyta</taxon>
        <taxon>Magnoliopsida</taxon>
        <taxon>eudicotyledons</taxon>
        <taxon>Gunneridae</taxon>
        <taxon>Pentapetalae</taxon>
        <taxon>rosids</taxon>
        <taxon>malvids</taxon>
        <taxon>Brassicales</taxon>
        <taxon>Brassicaceae</taxon>
        <taxon>Brassiceae</taxon>
        <taxon>Brassica</taxon>
    </lineage>
</organism>
<protein>
    <submittedName>
        <fullName evidence="1">Uncharacterized protein</fullName>
    </submittedName>
</protein>
<proteinExistence type="predicted"/>
<dbReference type="EMBL" id="LR031872">
    <property type="protein sequence ID" value="VDC89743.1"/>
    <property type="molecule type" value="Genomic_DNA"/>
</dbReference>
<name>A0A3P6AQ11_BRAOL</name>
<accession>A0A3P6AQ11</accession>
<gene>
    <name evidence="1" type="ORF">BOLC3T14995H</name>
</gene>